<name>A0A6J7RWT4_9ZZZZ</name>
<dbReference type="Gene3D" id="2.60.120.620">
    <property type="entry name" value="q2cbj1_9rhob like domain"/>
    <property type="match status" value="1"/>
</dbReference>
<dbReference type="PANTHER" id="PTHR20883">
    <property type="entry name" value="PHYTANOYL-COA DIOXYGENASE DOMAIN CONTAINING 1"/>
    <property type="match status" value="1"/>
</dbReference>
<dbReference type="SUPFAM" id="SSF51197">
    <property type="entry name" value="Clavaminate synthase-like"/>
    <property type="match status" value="1"/>
</dbReference>
<accession>A0A6J7RWT4</accession>
<dbReference type="EMBL" id="CAFBPX010000070">
    <property type="protein sequence ID" value="CAB5032760.1"/>
    <property type="molecule type" value="Genomic_DNA"/>
</dbReference>
<gene>
    <name evidence="1" type="ORF">UFOPK4175_00520</name>
</gene>
<organism evidence="1">
    <name type="scientific">freshwater metagenome</name>
    <dbReference type="NCBI Taxonomy" id="449393"/>
    <lineage>
        <taxon>unclassified sequences</taxon>
        <taxon>metagenomes</taxon>
        <taxon>ecological metagenomes</taxon>
    </lineage>
</organism>
<proteinExistence type="predicted"/>
<dbReference type="InterPro" id="IPR008775">
    <property type="entry name" value="Phytyl_CoA_dOase-like"/>
</dbReference>
<evidence type="ECO:0000313" key="1">
    <source>
        <dbReference type="EMBL" id="CAB5032760.1"/>
    </source>
</evidence>
<sequence>MIDSFSDVDVETFNRDGFLIIEQDFIAEETVMMMRERFDKLFAGEYSTGIAPDEVNWVAGRDPETKTRQICNGWKADDLIAAQVLSEQSGRLAAQLAGWDGVRIVHDNCLWKPPGARTLGMHQDGSYAGYIDPPEMITVWVALDQTFAQSGTIEYVGGSHKWPKMPPSRGDFHDPDDWLAPVDAAAPEGVSTERTPVVVKPGGASIHHSRVFHGSGINEAEIDRRALVTHMVPSTAKFDPVGVDPIYTRYRRRGDTTMDESYFPILWDKAGNRSAWLSSLPQLPGGVAAGSA</sequence>
<protein>
    <submittedName>
        <fullName evidence="1">Unannotated protein</fullName>
    </submittedName>
</protein>
<dbReference type="AlphaFoldDB" id="A0A6J7RWT4"/>
<dbReference type="Pfam" id="PF05721">
    <property type="entry name" value="PhyH"/>
    <property type="match status" value="1"/>
</dbReference>
<dbReference type="PANTHER" id="PTHR20883:SF46">
    <property type="entry name" value="PHYTANOYL-COA HYDROXYLASE"/>
    <property type="match status" value="1"/>
</dbReference>
<reference evidence="1" key="1">
    <citation type="submission" date="2020-05" db="EMBL/GenBank/DDBJ databases">
        <authorList>
            <person name="Chiriac C."/>
            <person name="Salcher M."/>
            <person name="Ghai R."/>
            <person name="Kavagutti S V."/>
        </authorList>
    </citation>
    <scope>NUCLEOTIDE SEQUENCE</scope>
</reference>